<keyword evidence="2" id="KW-0378">Hydrolase</keyword>
<dbReference type="Gene3D" id="3.40.470.10">
    <property type="entry name" value="Uracil-DNA glycosylase-like domain"/>
    <property type="match status" value="1"/>
</dbReference>
<dbReference type="Proteomes" id="UP000719942">
    <property type="component" value="Unassembled WGS sequence"/>
</dbReference>
<dbReference type="EC" id="3.2.2.15" evidence="2"/>
<feature type="domain" description="Uracil-DNA glycosylase-like" evidence="1">
    <location>
        <begin position="10"/>
        <end position="158"/>
    </location>
</feature>
<dbReference type="SMART" id="SM00987">
    <property type="entry name" value="UreE_C"/>
    <property type="match status" value="1"/>
</dbReference>
<dbReference type="InterPro" id="IPR026353">
    <property type="entry name" value="Hypoxan-DNA_Glyclase"/>
</dbReference>
<dbReference type="EMBL" id="JAGFNZ010000005">
    <property type="protein sequence ID" value="MBW7573714.1"/>
    <property type="molecule type" value="Genomic_DNA"/>
</dbReference>
<protein>
    <submittedName>
        <fullName evidence="2">DNA-deoxyinosine glycosylase</fullName>
        <ecNumber evidence="2">3.2.2.15</ecNumber>
    </submittedName>
</protein>
<organism evidence="2 3">
    <name type="scientific">Caproiciproducens faecalis</name>
    <dbReference type="NCBI Taxonomy" id="2820301"/>
    <lineage>
        <taxon>Bacteria</taxon>
        <taxon>Bacillati</taxon>
        <taxon>Bacillota</taxon>
        <taxon>Clostridia</taxon>
        <taxon>Eubacteriales</taxon>
        <taxon>Acutalibacteraceae</taxon>
        <taxon>Caproiciproducens</taxon>
    </lineage>
</organism>
<keyword evidence="2" id="KW-0326">Glycosidase</keyword>
<dbReference type="GO" id="GO:0033958">
    <property type="term" value="F:DNA-deoxyinosine glycosylase activity"/>
    <property type="evidence" value="ECO:0007669"/>
    <property type="project" value="UniProtKB-EC"/>
</dbReference>
<evidence type="ECO:0000313" key="3">
    <source>
        <dbReference type="Proteomes" id="UP000719942"/>
    </source>
</evidence>
<dbReference type="CDD" id="cd10032">
    <property type="entry name" value="UDG-F6_HDG"/>
    <property type="match status" value="1"/>
</dbReference>
<proteinExistence type="predicted"/>
<accession>A0ABS7DQY7</accession>
<sequence>MSEIVEHTFAPVYDENSRILILGTMPSPKSREYGFYYSHPQNRFWRIVSDLYGQKLPESNSEKTNFLLRNRIALWDVLKSCSITGADDSSIRNPVANDVGGLLKRTNIQAVFTTGTKAAVLYHKFCEKDAGCRAFPLPSTSPANCRNYNYESLKEAYRMILEYTQTNQ</sequence>
<dbReference type="RefSeq" id="WP_219966108.1">
    <property type="nucleotide sequence ID" value="NZ_JAGFNZ010000005.1"/>
</dbReference>
<gene>
    <name evidence="2" type="ORF">J5W02_12930</name>
</gene>
<dbReference type="InterPro" id="IPR036895">
    <property type="entry name" value="Uracil-DNA_glycosylase-like_sf"/>
</dbReference>
<dbReference type="InterPro" id="IPR005122">
    <property type="entry name" value="Uracil-DNA_glycosylase-like"/>
</dbReference>
<name>A0ABS7DQY7_9FIRM</name>
<dbReference type="SUPFAM" id="SSF52141">
    <property type="entry name" value="Uracil-DNA glycosylase-like"/>
    <property type="match status" value="1"/>
</dbReference>
<dbReference type="SMART" id="SM00986">
    <property type="entry name" value="UDG"/>
    <property type="match status" value="1"/>
</dbReference>
<comment type="caution">
    <text evidence="2">The sequence shown here is derived from an EMBL/GenBank/DDBJ whole genome shotgun (WGS) entry which is preliminary data.</text>
</comment>
<dbReference type="Pfam" id="PF03167">
    <property type="entry name" value="UDG"/>
    <property type="match status" value="1"/>
</dbReference>
<reference evidence="2 3" key="1">
    <citation type="submission" date="2021-03" db="EMBL/GenBank/DDBJ databases">
        <title>Caproiciproducens sp. nov. isolated from feces of cow.</title>
        <authorList>
            <person name="Choi J.-Y."/>
        </authorList>
    </citation>
    <scope>NUCLEOTIDE SEQUENCE [LARGE SCALE GENOMIC DNA]</scope>
    <source>
        <strain evidence="2 3">AGMB10547</strain>
    </source>
</reference>
<evidence type="ECO:0000259" key="1">
    <source>
        <dbReference type="SMART" id="SM00986"/>
    </source>
</evidence>
<keyword evidence="3" id="KW-1185">Reference proteome</keyword>
<evidence type="ECO:0000313" key="2">
    <source>
        <dbReference type="EMBL" id="MBW7573714.1"/>
    </source>
</evidence>
<dbReference type="NCBIfam" id="TIGR04274">
    <property type="entry name" value="hypoxanDNAglyco"/>
    <property type="match status" value="1"/>
</dbReference>